<evidence type="ECO:0000256" key="8">
    <source>
        <dbReference type="ARBA" id="ARBA00023211"/>
    </source>
</evidence>
<comment type="caution">
    <text evidence="13">The sequence shown here is derived from an EMBL/GenBank/DDBJ whole genome shotgun (WGS) entry which is preliminary data.</text>
</comment>
<evidence type="ECO:0000256" key="9">
    <source>
        <dbReference type="ARBA" id="ARBA00038901"/>
    </source>
</evidence>
<evidence type="ECO:0000313" key="13">
    <source>
        <dbReference type="EMBL" id="OZU89676.1"/>
    </source>
</evidence>
<sequence length="169" mass="18813">MEIIIGSENPTKIKAVQEIFPKHVVKSMDVPSNVAAQPFSDEETRQGAINRAVHCTESSSKGLGVGLEGGVMYAGDQLFLCNWGALVTQDKKIYTASGARIALPEEIDLELKNGKELGDVMDVYAQKQEVRKKEGAIGIFTNELVSRQEMFEHVVKLLRGQWEYWTNSR</sequence>
<comment type="catalytic activity">
    <reaction evidence="11">
        <text>XTP + H2O = XDP + phosphate + H(+)</text>
        <dbReference type="Rhea" id="RHEA:28406"/>
        <dbReference type="ChEBI" id="CHEBI:15377"/>
        <dbReference type="ChEBI" id="CHEBI:15378"/>
        <dbReference type="ChEBI" id="CHEBI:43474"/>
        <dbReference type="ChEBI" id="CHEBI:59884"/>
        <dbReference type="ChEBI" id="CHEBI:61314"/>
        <dbReference type="EC" id="3.6.1.73"/>
    </reaction>
</comment>
<evidence type="ECO:0000259" key="12">
    <source>
        <dbReference type="Pfam" id="PF01931"/>
    </source>
</evidence>
<organism evidence="13 14">
    <name type="scientific">Virgibacillus indicus</name>
    <dbReference type="NCBI Taxonomy" id="2024554"/>
    <lineage>
        <taxon>Bacteria</taxon>
        <taxon>Bacillati</taxon>
        <taxon>Bacillota</taxon>
        <taxon>Bacilli</taxon>
        <taxon>Bacillales</taxon>
        <taxon>Bacillaceae</taxon>
        <taxon>Virgibacillus</taxon>
    </lineage>
</organism>
<dbReference type="RefSeq" id="WP_094883277.1">
    <property type="nucleotide sequence ID" value="NZ_NPMS01000001.1"/>
</dbReference>
<evidence type="ECO:0000256" key="11">
    <source>
        <dbReference type="ARBA" id="ARBA00048781"/>
    </source>
</evidence>
<keyword evidence="5" id="KW-0378">Hydrolase</keyword>
<evidence type="ECO:0000256" key="6">
    <source>
        <dbReference type="ARBA" id="ARBA00022842"/>
    </source>
</evidence>
<evidence type="ECO:0000256" key="10">
    <source>
        <dbReference type="ARBA" id="ARBA00048174"/>
    </source>
</evidence>
<dbReference type="AlphaFoldDB" id="A0A265NEF6"/>
<reference evidence="13 14" key="1">
    <citation type="submission" date="2017-08" db="EMBL/GenBank/DDBJ databases">
        <title>Virgibacillus indicus sp. nov. and Virgibacillus profoundi sp. nov, two moderately halophilic bacteria isolated from marine sediment by using the Microfluidic Streak Plate.</title>
        <authorList>
            <person name="Xu B."/>
            <person name="Hu B."/>
            <person name="Wang J."/>
            <person name="Zhu Y."/>
            <person name="Huang L."/>
            <person name="Du W."/>
            <person name="Huang Y."/>
        </authorList>
    </citation>
    <scope>NUCLEOTIDE SEQUENCE [LARGE SCALE GENOMIC DNA]</scope>
    <source>
        <strain evidence="13 14">IO3-P2-C2</strain>
    </source>
</reference>
<dbReference type="PANTHER" id="PTHR34699">
    <property type="match status" value="1"/>
</dbReference>
<dbReference type="InterPro" id="IPR029001">
    <property type="entry name" value="ITPase-like_fam"/>
</dbReference>
<dbReference type="GO" id="GO:0009117">
    <property type="term" value="P:nucleotide metabolic process"/>
    <property type="evidence" value="ECO:0007669"/>
    <property type="project" value="UniProtKB-KW"/>
</dbReference>
<evidence type="ECO:0000256" key="4">
    <source>
        <dbReference type="ARBA" id="ARBA00022741"/>
    </source>
</evidence>
<dbReference type="NCBIfam" id="NF002850">
    <property type="entry name" value="PRK03114.1"/>
    <property type="match status" value="1"/>
</dbReference>
<keyword evidence="4" id="KW-0547">Nucleotide-binding</keyword>
<dbReference type="EMBL" id="NPMS01000001">
    <property type="protein sequence ID" value="OZU89676.1"/>
    <property type="molecule type" value="Genomic_DNA"/>
</dbReference>
<keyword evidence="7" id="KW-0546">Nucleotide metabolism</keyword>
<keyword evidence="6" id="KW-0460">Magnesium</keyword>
<keyword evidence="8" id="KW-0464">Manganese</keyword>
<dbReference type="EC" id="3.6.1.73" evidence="9"/>
<accession>A0A265NEF6</accession>
<dbReference type="InterPro" id="IPR050299">
    <property type="entry name" value="YjjX_NTPase"/>
</dbReference>
<evidence type="ECO:0000256" key="7">
    <source>
        <dbReference type="ARBA" id="ARBA00023080"/>
    </source>
</evidence>
<dbReference type="GO" id="GO:0103023">
    <property type="term" value="F:ITPase activity"/>
    <property type="evidence" value="ECO:0007669"/>
    <property type="project" value="UniProtKB-EC"/>
</dbReference>
<dbReference type="Pfam" id="PF01931">
    <property type="entry name" value="NTPase_I-T"/>
    <property type="match status" value="1"/>
</dbReference>
<evidence type="ECO:0000256" key="5">
    <source>
        <dbReference type="ARBA" id="ARBA00022801"/>
    </source>
</evidence>
<dbReference type="PANTHER" id="PTHR34699:SF2">
    <property type="entry name" value="NON-CANONICAL PURINE NTP PHOSPHATASE_PRRC1 DOMAIN-CONTAINING PROTEIN"/>
    <property type="match status" value="1"/>
</dbReference>
<gene>
    <name evidence="13" type="primary">yjjX</name>
    <name evidence="13" type="ORF">CIL03_00615</name>
</gene>
<dbReference type="Proteomes" id="UP000216498">
    <property type="component" value="Unassembled WGS sequence"/>
</dbReference>
<keyword evidence="3" id="KW-0479">Metal-binding</keyword>
<comment type="cofactor">
    <cofactor evidence="1">
        <name>Mn(2+)</name>
        <dbReference type="ChEBI" id="CHEBI:29035"/>
    </cofactor>
</comment>
<evidence type="ECO:0000256" key="3">
    <source>
        <dbReference type="ARBA" id="ARBA00022723"/>
    </source>
</evidence>
<feature type="domain" description="Non-canonical purine NTP phosphatase/PRRC1" evidence="12">
    <location>
        <begin position="6"/>
        <end position="156"/>
    </location>
</feature>
<comment type="catalytic activity">
    <reaction evidence="10">
        <text>ITP + H2O = IDP + phosphate + H(+)</text>
        <dbReference type="Rhea" id="RHEA:28330"/>
        <dbReference type="ChEBI" id="CHEBI:15377"/>
        <dbReference type="ChEBI" id="CHEBI:15378"/>
        <dbReference type="ChEBI" id="CHEBI:43474"/>
        <dbReference type="ChEBI" id="CHEBI:58280"/>
        <dbReference type="ChEBI" id="CHEBI:61402"/>
        <dbReference type="EC" id="3.6.1.73"/>
    </reaction>
</comment>
<name>A0A265NEF6_9BACI</name>
<evidence type="ECO:0000256" key="1">
    <source>
        <dbReference type="ARBA" id="ARBA00001936"/>
    </source>
</evidence>
<dbReference type="GO" id="GO:0046872">
    <property type="term" value="F:metal ion binding"/>
    <property type="evidence" value="ECO:0007669"/>
    <property type="project" value="UniProtKB-KW"/>
</dbReference>
<protein>
    <recommendedName>
        <fullName evidence="9">inosine/xanthosine triphosphatase</fullName>
        <ecNumber evidence="9">3.6.1.73</ecNumber>
    </recommendedName>
</protein>
<proteinExistence type="predicted"/>
<keyword evidence="14" id="KW-1185">Reference proteome</keyword>
<dbReference type="InterPro" id="IPR026533">
    <property type="entry name" value="NTPase/PRRC1"/>
</dbReference>
<dbReference type="OrthoDB" id="164951at2"/>
<comment type="cofactor">
    <cofactor evidence="2">
        <name>Mg(2+)</name>
        <dbReference type="ChEBI" id="CHEBI:18420"/>
    </cofactor>
</comment>
<dbReference type="Gene3D" id="3.90.950.10">
    <property type="match status" value="1"/>
</dbReference>
<dbReference type="GO" id="GO:0000166">
    <property type="term" value="F:nucleotide binding"/>
    <property type="evidence" value="ECO:0007669"/>
    <property type="project" value="UniProtKB-KW"/>
</dbReference>
<evidence type="ECO:0000313" key="14">
    <source>
        <dbReference type="Proteomes" id="UP000216498"/>
    </source>
</evidence>
<dbReference type="SUPFAM" id="SSF52972">
    <property type="entry name" value="ITPase-like"/>
    <property type="match status" value="1"/>
</dbReference>
<evidence type="ECO:0000256" key="2">
    <source>
        <dbReference type="ARBA" id="ARBA00001946"/>
    </source>
</evidence>